<keyword evidence="2" id="KW-1185">Reference proteome</keyword>
<protein>
    <submittedName>
        <fullName evidence="1">DUF2255 family protein</fullName>
    </submittedName>
</protein>
<organism evidence="1 2">
    <name type="scientific">Actinoallomurus vinaceus</name>
    <dbReference type="NCBI Taxonomy" id="1080074"/>
    <lineage>
        <taxon>Bacteria</taxon>
        <taxon>Bacillati</taxon>
        <taxon>Actinomycetota</taxon>
        <taxon>Actinomycetes</taxon>
        <taxon>Streptosporangiales</taxon>
        <taxon>Thermomonosporaceae</taxon>
        <taxon>Actinoallomurus</taxon>
    </lineage>
</organism>
<dbReference type="InterPro" id="IPR016888">
    <property type="entry name" value="UCP028498"/>
</dbReference>
<reference evidence="2" key="1">
    <citation type="journal article" date="2019" name="Int. J. Syst. Evol. Microbiol.">
        <title>The Global Catalogue of Microorganisms (GCM) 10K type strain sequencing project: providing services to taxonomists for standard genome sequencing and annotation.</title>
        <authorList>
            <consortium name="The Broad Institute Genomics Platform"/>
            <consortium name="The Broad Institute Genome Sequencing Center for Infectious Disease"/>
            <person name="Wu L."/>
            <person name="Ma J."/>
        </authorList>
    </citation>
    <scope>NUCLEOTIDE SEQUENCE [LARGE SCALE GENOMIC DNA]</scope>
    <source>
        <strain evidence="2">JCM 17939</strain>
    </source>
</reference>
<evidence type="ECO:0000313" key="2">
    <source>
        <dbReference type="Proteomes" id="UP001501442"/>
    </source>
</evidence>
<dbReference type="Gene3D" id="2.30.110.10">
    <property type="entry name" value="Electron Transport, Fmn-binding Protein, Chain A"/>
    <property type="match status" value="1"/>
</dbReference>
<dbReference type="Proteomes" id="UP001501442">
    <property type="component" value="Unassembled WGS sequence"/>
</dbReference>
<evidence type="ECO:0000313" key="1">
    <source>
        <dbReference type="EMBL" id="GAA4628428.1"/>
    </source>
</evidence>
<proteinExistence type="predicted"/>
<dbReference type="RefSeq" id="WP_345432883.1">
    <property type="nucleotide sequence ID" value="NZ_BAABHK010000006.1"/>
</dbReference>
<accession>A0ABP8UD55</accession>
<comment type="caution">
    <text evidence="1">The sequence shown here is derived from an EMBL/GenBank/DDBJ whole genome shotgun (WGS) entry which is preliminary data.</text>
</comment>
<gene>
    <name evidence="1" type="ORF">GCM10023196_044740</name>
</gene>
<sequence length="126" mass="14116">MTAWTSDELTKIETVEELRIASLRRDGTLSDRRTIWVVRLGDDVYVRSVNGPASAWYRGTRARQEGRIRAGGVEKNVTFVDADHDLNDRIDAAYRAKYGHYAASIIASITSPKANATTIRLVPRSH</sequence>
<name>A0ABP8UD55_9ACTN</name>
<dbReference type="Pfam" id="PF10012">
    <property type="entry name" value="DUF2255"/>
    <property type="match status" value="1"/>
</dbReference>
<dbReference type="InterPro" id="IPR012349">
    <property type="entry name" value="Split_barrel_FMN-bd"/>
</dbReference>
<dbReference type="EMBL" id="BAABHK010000006">
    <property type="protein sequence ID" value="GAA4628428.1"/>
    <property type="molecule type" value="Genomic_DNA"/>
</dbReference>